<evidence type="ECO:0000313" key="1">
    <source>
        <dbReference type="EMBL" id="MFD1946881.1"/>
    </source>
</evidence>
<keyword evidence="2" id="KW-1185">Reference proteome</keyword>
<proteinExistence type="predicted"/>
<accession>A0ABW4TLS9</accession>
<comment type="caution">
    <text evidence="1">The sequence shown here is derived from an EMBL/GenBank/DDBJ whole genome shotgun (WGS) entry which is preliminary data.</text>
</comment>
<dbReference type="InterPro" id="IPR017517">
    <property type="entry name" value="Maleyloyr_isom"/>
</dbReference>
<dbReference type="InterPro" id="IPR034660">
    <property type="entry name" value="DinB/YfiT-like"/>
</dbReference>
<dbReference type="Gene3D" id="1.20.120.450">
    <property type="entry name" value="dinb family like domain"/>
    <property type="match status" value="1"/>
</dbReference>
<protein>
    <submittedName>
        <fullName evidence="1">TIGR03086 family metal-binding protein</fullName>
    </submittedName>
</protein>
<sequence length="183" mass="19060">MSATALAGAVELLDRSLAYVRPALIGIRPDDLGRPTPCRGWPLAVLLCHMDDGLDAWTEAATGQVSLVPSAGLSPVHAIRDKACALLGWWLDHPPEEVGVGDLVLPAQTLVAAAALEVTLHGWDLHTTLGAAASVPDDLARPLLRVAHHVLVPADRDGCIAPPVPPVPDASASDRLVAFLGRG</sequence>
<dbReference type="SUPFAM" id="SSF109854">
    <property type="entry name" value="DinB/YfiT-like putative metalloenzymes"/>
    <property type="match status" value="1"/>
</dbReference>
<dbReference type="Proteomes" id="UP001597351">
    <property type="component" value="Unassembled WGS sequence"/>
</dbReference>
<organism evidence="1 2">
    <name type="scientific">Nocardioides aestuarii</name>
    <dbReference type="NCBI Taxonomy" id="252231"/>
    <lineage>
        <taxon>Bacteria</taxon>
        <taxon>Bacillati</taxon>
        <taxon>Actinomycetota</taxon>
        <taxon>Actinomycetes</taxon>
        <taxon>Propionibacteriales</taxon>
        <taxon>Nocardioidaceae</taxon>
        <taxon>Nocardioides</taxon>
    </lineage>
</organism>
<dbReference type="NCBIfam" id="TIGR03083">
    <property type="entry name" value="maleylpyruvate isomerase family mycothiol-dependent enzyme"/>
    <property type="match status" value="1"/>
</dbReference>
<dbReference type="NCBIfam" id="TIGR03086">
    <property type="entry name" value="TIGR03086 family metal-binding protein"/>
    <property type="match status" value="1"/>
</dbReference>
<dbReference type="EMBL" id="JBHUGD010000003">
    <property type="protein sequence ID" value="MFD1946881.1"/>
    <property type="molecule type" value="Genomic_DNA"/>
</dbReference>
<name>A0ABW4TLS9_9ACTN</name>
<reference evidence="2" key="1">
    <citation type="journal article" date="2019" name="Int. J. Syst. Evol. Microbiol.">
        <title>The Global Catalogue of Microorganisms (GCM) 10K type strain sequencing project: providing services to taxonomists for standard genome sequencing and annotation.</title>
        <authorList>
            <consortium name="The Broad Institute Genomics Platform"/>
            <consortium name="The Broad Institute Genome Sequencing Center for Infectious Disease"/>
            <person name="Wu L."/>
            <person name="Ma J."/>
        </authorList>
    </citation>
    <scope>NUCLEOTIDE SEQUENCE [LARGE SCALE GENOMIC DNA]</scope>
    <source>
        <strain evidence="2">CGMCC 1.12477</strain>
    </source>
</reference>
<dbReference type="RefSeq" id="WP_343917451.1">
    <property type="nucleotide sequence ID" value="NZ_BAAAJT010000002.1"/>
</dbReference>
<gene>
    <name evidence="1" type="ORF">ACFSDE_08755</name>
</gene>
<dbReference type="InterPro" id="IPR017520">
    <property type="entry name" value="CHP03086"/>
</dbReference>
<evidence type="ECO:0000313" key="2">
    <source>
        <dbReference type="Proteomes" id="UP001597351"/>
    </source>
</evidence>